<evidence type="ECO:0000313" key="2">
    <source>
        <dbReference type="EMBL" id="ARU63376.1"/>
    </source>
</evidence>
<gene>
    <name evidence="2" type="ORF">CBW65_22080</name>
</gene>
<accession>A0A1Y0IUA3</accession>
<dbReference type="AlphaFoldDB" id="A0A1Y0IUA3"/>
<evidence type="ECO:0000256" key="1">
    <source>
        <dbReference type="SAM" id="Phobius"/>
    </source>
</evidence>
<dbReference type="EMBL" id="CP021434">
    <property type="protein sequence ID" value="ARU63376.1"/>
    <property type="molecule type" value="Genomic_DNA"/>
</dbReference>
<feature type="transmembrane region" description="Helical" evidence="1">
    <location>
        <begin position="6"/>
        <end position="25"/>
    </location>
</feature>
<keyword evidence="3" id="KW-1185">Reference proteome</keyword>
<dbReference type="RefSeq" id="WP_087458720.1">
    <property type="nucleotide sequence ID" value="NZ_CP021434.1"/>
</dbReference>
<dbReference type="KEGG" id="tum:CBW65_22080"/>
<proteinExistence type="predicted"/>
<organism evidence="2 3">
    <name type="scientific">Tumebacillus avium</name>
    <dbReference type="NCBI Taxonomy" id="1903704"/>
    <lineage>
        <taxon>Bacteria</taxon>
        <taxon>Bacillati</taxon>
        <taxon>Bacillota</taxon>
        <taxon>Bacilli</taxon>
        <taxon>Bacillales</taxon>
        <taxon>Alicyclobacillaceae</taxon>
        <taxon>Tumebacillus</taxon>
    </lineage>
</organism>
<evidence type="ECO:0000313" key="3">
    <source>
        <dbReference type="Proteomes" id="UP000195437"/>
    </source>
</evidence>
<keyword evidence="1" id="KW-1133">Transmembrane helix</keyword>
<reference evidence="3" key="1">
    <citation type="submission" date="2017-05" db="EMBL/GenBank/DDBJ databases">
        <authorList>
            <person name="Sung H."/>
        </authorList>
    </citation>
    <scope>NUCLEOTIDE SEQUENCE [LARGE SCALE GENOMIC DNA]</scope>
    <source>
        <strain evidence="3">AR23208</strain>
    </source>
</reference>
<dbReference type="Proteomes" id="UP000195437">
    <property type="component" value="Chromosome"/>
</dbReference>
<dbReference type="InterPro" id="IPR004714">
    <property type="entry name" value="Cyt_oxidase_maturation_cbb3"/>
</dbReference>
<protein>
    <submittedName>
        <fullName evidence="2">Cbb3-type cytochrome oxidase assembly protein CcoS</fullName>
    </submittedName>
</protein>
<sequence length="52" mass="6161">MNTAAWLLITVCLCMTFGAGLMIWWSYRDGQFDDVEGIKYRMLQDDFVQDEY</sequence>
<dbReference type="Pfam" id="PF03597">
    <property type="entry name" value="FixS"/>
    <property type="match status" value="1"/>
</dbReference>
<name>A0A1Y0IUA3_9BACL</name>
<keyword evidence="1" id="KW-0472">Membrane</keyword>
<dbReference type="NCBIfam" id="TIGR00847">
    <property type="entry name" value="ccoS"/>
    <property type="match status" value="1"/>
</dbReference>
<dbReference type="OrthoDB" id="9802763at2"/>
<keyword evidence="1" id="KW-0812">Transmembrane</keyword>